<dbReference type="AlphaFoldDB" id="A0A9Q0K849"/>
<protein>
    <submittedName>
        <fullName evidence="1">Uncharacterized protein</fullName>
    </submittedName>
</protein>
<comment type="caution">
    <text evidence="1">The sequence shown here is derived from an EMBL/GenBank/DDBJ whole genome shotgun (WGS) entry which is preliminary data.</text>
</comment>
<sequence length="165" mass="18548">MSIFAALYQSFSILHPISPISSASPSSYCCPPPQEIYKLNCDASFRGPDRSKEWYQIYLKRNFRSRSLSLGRHPILFTSAMHGKATAIRKGLSHAMSECFDSLQVEYDCRASVASGSSSPLFSCSRIFKTSHICRITTFLATMASKHSLDSFNLCRELLVFITHF</sequence>
<dbReference type="EMBL" id="JAMYWD010000007">
    <property type="protein sequence ID" value="KAJ4965664.1"/>
    <property type="molecule type" value="Genomic_DNA"/>
</dbReference>
<evidence type="ECO:0000313" key="1">
    <source>
        <dbReference type="EMBL" id="KAJ4965664.1"/>
    </source>
</evidence>
<dbReference type="Proteomes" id="UP001141806">
    <property type="component" value="Unassembled WGS sequence"/>
</dbReference>
<reference evidence="1" key="1">
    <citation type="journal article" date="2023" name="Plant J.">
        <title>The genome of the king protea, Protea cynaroides.</title>
        <authorList>
            <person name="Chang J."/>
            <person name="Duong T.A."/>
            <person name="Schoeman C."/>
            <person name="Ma X."/>
            <person name="Roodt D."/>
            <person name="Barker N."/>
            <person name="Li Z."/>
            <person name="Van de Peer Y."/>
            <person name="Mizrachi E."/>
        </authorList>
    </citation>
    <scope>NUCLEOTIDE SEQUENCE</scope>
    <source>
        <tissue evidence="1">Young leaves</tissue>
    </source>
</reference>
<organism evidence="1 2">
    <name type="scientific">Protea cynaroides</name>
    <dbReference type="NCBI Taxonomy" id="273540"/>
    <lineage>
        <taxon>Eukaryota</taxon>
        <taxon>Viridiplantae</taxon>
        <taxon>Streptophyta</taxon>
        <taxon>Embryophyta</taxon>
        <taxon>Tracheophyta</taxon>
        <taxon>Spermatophyta</taxon>
        <taxon>Magnoliopsida</taxon>
        <taxon>Proteales</taxon>
        <taxon>Proteaceae</taxon>
        <taxon>Protea</taxon>
    </lineage>
</organism>
<proteinExistence type="predicted"/>
<gene>
    <name evidence="1" type="ORF">NE237_017513</name>
</gene>
<name>A0A9Q0K849_9MAGN</name>
<accession>A0A9Q0K849</accession>
<keyword evidence="2" id="KW-1185">Reference proteome</keyword>
<evidence type="ECO:0000313" key="2">
    <source>
        <dbReference type="Proteomes" id="UP001141806"/>
    </source>
</evidence>